<organism evidence="1 2">
    <name type="scientific">Rhododendron molle</name>
    <name type="common">Chinese azalea</name>
    <name type="synonym">Azalea mollis</name>
    <dbReference type="NCBI Taxonomy" id="49168"/>
    <lineage>
        <taxon>Eukaryota</taxon>
        <taxon>Viridiplantae</taxon>
        <taxon>Streptophyta</taxon>
        <taxon>Embryophyta</taxon>
        <taxon>Tracheophyta</taxon>
        <taxon>Spermatophyta</taxon>
        <taxon>Magnoliopsida</taxon>
        <taxon>eudicotyledons</taxon>
        <taxon>Gunneridae</taxon>
        <taxon>Pentapetalae</taxon>
        <taxon>asterids</taxon>
        <taxon>Ericales</taxon>
        <taxon>Ericaceae</taxon>
        <taxon>Ericoideae</taxon>
        <taxon>Rhodoreae</taxon>
        <taxon>Rhododendron</taxon>
    </lineage>
</organism>
<comment type="caution">
    <text evidence="1">The sequence shown here is derived from an EMBL/GenBank/DDBJ whole genome shotgun (WGS) entry which is preliminary data.</text>
</comment>
<gene>
    <name evidence="1" type="ORF">RHMOL_Rhmol03G0274200</name>
</gene>
<keyword evidence="2" id="KW-1185">Reference proteome</keyword>
<dbReference type="Proteomes" id="UP001062846">
    <property type="component" value="Chromosome 3"/>
</dbReference>
<evidence type="ECO:0000313" key="2">
    <source>
        <dbReference type="Proteomes" id="UP001062846"/>
    </source>
</evidence>
<reference evidence="1" key="1">
    <citation type="submission" date="2022-02" db="EMBL/GenBank/DDBJ databases">
        <title>Plant Genome Project.</title>
        <authorList>
            <person name="Zhang R.-G."/>
        </authorList>
    </citation>
    <scope>NUCLEOTIDE SEQUENCE</scope>
    <source>
        <strain evidence="1">AT1</strain>
    </source>
</reference>
<name>A0ACC0PIT3_RHOML</name>
<dbReference type="EMBL" id="CM046390">
    <property type="protein sequence ID" value="KAI8565623.1"/>
    <property type="molecule type" value="Genomic_DNA"/>
</dbReference>
<accession>A0ACC0PIT3</accession>
<proteinExistence type="predicted"/>
<evidence type="ECO:0000313" key="1">
    <source>
        <dbReference type="EMBL" id="KAI8565623.1"/>
    </source>
</evidence>
<sequence length="104" mass="11803">MAKPTKSKNPLEDEDAKHKASNSSEQNDEVLDLEAGEKSPSTDNDEDLREGFTGGTVRKPVMPASHPPTVTHNHHQHRRPPSARRRIYCLSGIGWLKYQIYLYH</sequence>
<protein>
    <submittedName>
        <fullName evidence="1">Uncharacterized protein</fullName>
    </submittedName>
</protein>